<accession>A0ABW6SKE3</accession>
<keyword evidence="2" id="KW-1185">Reference proteome</keyword>
<reference evidence="1 2" key="1">
    <citation type="submission" date="2024-10" db="EMBL/GenBank/DDBJ databases">
        <title>The Natural Products Discovery Center: Release of the First 8490 Sequenced Strains for Exploring Actinobacteria Biosynthetic Diversity.</title>
        <authorList>
            <person name="Kalkreuter E."/>
            <person name="Kautsar S.A."/>
            <person name="Yang D."/>
            <person name="Bader C.D."/>
            <person name="Teijaro C.N."/>
            <person name="Fluegel L."/>
            <person name="Davis C.M."/>
            <person name="Simpson J.R."/>
            <person name="Lauterbach L."/>
            <person name="Steele A.D."/>
            <person name="Gui C."/>
            <person name="Meng S."/>
            <person name="Li G."/>
            <person name="Viehrig K."/>
            <person name="Ye F."/>
            <person name="Su P."/>
            <person name="Kiefer A.F."/>
            <person name="Nichols A."/>
            <person name="Cepeda A.J."/>
            <person name="Yan W."/>
            <person name="Fan B."/>
            <person name="Jiang Y."/>
            <person name="Adhikari A."/>
            <person name="Zheng C.-J."/>
            <person name="Schuster L."/>
            <person name="Cowan T.M."/>
            <person name="Smanski M.J."/>
            <person name="Chevrette M.G."/>
            <person name="De Carvalho L.P.S."/>
            <person name="Shen B."/>
        </authorList>
    </citation>
    <scope>NUCLEOTIDE SEQUENCE [LARGE SCALE GENOMIC DNA]</scope>
    <source>
        <strain evidence="1 2">NPDC002173</strain>
    </source>
</reference>
<evidence type="ECO:0000313" key="1">
    <source>
        <dbReference type="EMBL" id="MFF3665419.1"/>
    </source>
</evidence>
<dbReference type="Proteomes" id="UP001602013">
    <property type="component" value="Unassembled WGS sequence"/>
</dbReference>
<proteinExistence type="predicted"/>
<sequence>MIRDRLVCTGVPAADKFLHAGLASLPVQLSEAAARTAWFDADRRAEELDGFKGSAERRDRTAKVFDERRRELAAAKRAERGAKEAAYQADPGAAALVEGELIAVWSDYHQGRSERRRSVRG</sequence>
<comment type="caution">
    <text evidence="1">The sequence shown here is derived from an EMBL/GenBank/DDBJ whole genome shotgun (WGS) entry which is preliminary data.</text>
</comment>
<name>A0ABW6SKE3_9ACTN</name>
<gene>
    <name evidence="1" type="ORF">ACFYXI_07475</name>
</gene>
<dbReference type="RefSeq" id="WP_387409415.1">
    <property type="nucleotide sequence ID" value="NZ_JBIASD010000004.1"/>
</dbReference>
<evidence type="ECO:0000313" key="2">
    <source>
        <dbReference type="Proteomes" id="UP001602013"/>
    </source>
</evidence>
<dbReference type="EMBL" id="JBIASD010000004">
    <property type="protein sequence ID" value="MFF3665419.1"/>
    <property type="molecule type" value="Genomic_DNA"/>
</dbReference>
<protein>
    <submittedName>
        <fullName evidence="1">Uncharacterized protein</fullName>
    </submittedName>
</protein>
<organism evidence="1 2">
    <name type="scientific">Microtetraspora malaysiensis</name>
    <dbReference type="NCBI Taxonomy" id="161358"/>
    <lineage>
        <taxon>Bacteria</taxon>
        <taxon>Bacillati</taxon>
        <taxon>Actinomycetota</taxon>
        <taxon>Actinomycetes</taxon>
        <taxon>Streptosporangiales</taxon>
        <taxon>Streptosporangiaceae</taxon>
        <taxon>Microtetraspora</taxon>
    </lineage>
</organism>